<feature type="compositionally biased region" description="Basic and acidic residues" evidence="8">
    <location>
        <begin position="558"/>
        <end position="569"/>
    </location>
</feature>
<dbReference type="PROSITE" id="PS50067">
    <property type="entry name" value="KINESIN_MOTOR_2"/>
    <property type="match status" value="1"/>
</dbReference>
<dbReference type="GO" id="GO:0007018">
    <property type="term" value="P:microtubule-based movement"/>
    <property type="evidence" value="ECO:0007669"/>
    <property type="project" value="InterPro"/>
</dbReference>
<dbReference type="PROSITE" id="PS00411">
    <property type="entry name" value="KINESIN_MOTOR_1"/>
    <property type="match status" value="1"/>
</dbReference>
<keyword evidence="4 5" id="KW-0505">Motor protein</keyword>
<evidence type="ECO:0000313" key="12">
    <source>
        <dbReference type="Proteomes" id="UP000239649"/>
    </source>
</evidence>
<comment type="similarity">
    <text evidence="5">Belongs to the TRAFAC class myosin-kinesin ATPase superfamily. Kinesin family.</text>
</comment>
<dbReference type="InterPro" id="IPR000209">
    <property type="entry name" value="Peptidase_S8/S53_dom"/>
</dbReference>
<feature type="region of interest" description="Disordered" evidence="8">
    <location>
        <begin position="1328"/>
        <end position="1358"/>
    </location>
</feature>
<gene>
    <name evidence="11" type="ORF">C2E20_6349</name>
</gene>
<keyword evidence="12" id="KW-1185">Reference proteome</keyword>
<evidence type="ECO:0000256" key="4">
    <source>
        <dbReference type="ARBA" id="ARBA00023175"/>
    </source>
</evidence>
<organism evidence="11 12">
    <name type="scientific">Micractinium conductrix</name>
    <dbReference type="NCBI Taxonomy" id="554055"/>
    <lineage>
        <taxon>Eukaryota</taxon>
        <taxon>Viridiplantae</taxon>
        <taxon>Chlorophyta</taxon>
        <taxon>core chlorophytes</taxon>
        <taxon>Trebouxiophyceae</taxon>
        <taxon>Chlorellales</taxon>
        <taxon>Chlorellaceae</taxon>
        <taxon>Chlorella clade</taxon>
        <taxon>Micractinium</taxon>
    </lineage>
</organism>
<feature type="active site" description="Charge relay system" evidence="6">
    <location>
        <position position="455"/>
    </location>
</feature>
<feature type="compositionally biased region" description="Low complexity" evidence="8">
    <location>
        <begin position="985"/>
        <end position="996"/>
    </location>
</feature>
<reference evidence="11 12" key="1">
    <citation type="journal article" date="2018" name="Plant J.">
        <title>Genome sequences of Chlorella sorokiniana UTEX 1602 and Micractinium conductrix SAG 241.80: implications to maltose excretion by a green alga.</title>
        <authorList>
            <person name="Arriola M.B."/>
            <person name="Velmurugan N."/>
            <person name="Zhang Y."/>
            <person name="Plunkett M.H."/>
            <person name="Hondzo H."/>
            <person name="Barney B.M."/>
        </authorList>
    </citation>
    <scope>NUCLEOTIDE SEQUENCE [LARGE SCALE GENOMIC DNA]</scope>
    <source>
        <strain evidence="11 12">SAG 241.80</strain>
    </source>
</reference>
<feature type="compositionally biased region" description="Low complexity" evidence="8">
    <location>
        <begin position="1333"/>
        <end position="1353"/>
    </location>
</feature>
<dbReference type="InterPro" id="IPR022398">
    <property type="entry name" value="Peptidase_S8_His-AS"/>
</dbReference>
<dbReference type="PANTHER" id="PTHR47968:SF50">
    <property type="entry name" value="KINESIN-LIKE PROTEIN"/>
    <property type="match status" value="1"/>
</dbReference>
<dbReference type="PROSITE" id="PS51892">
    <property type="entry name" value="SUBTILASE"/>
    <property type="match status" value="1"/>
</dbReference>
<dbReference type="PROSITE" id="PS00136">
    <property type="entry name" value="SUBTILASE_ASP"/>
    <property type="match status" value="1"/>
</dbReference>
<dbReference type="SUPFAM" id="SSF52743">
    <property type="entry name" value="Subtilisin-like"/>
    <property type="match status" value="1"/>
</dbReference>
<proteinExistence type="inferred from homology"/>
<feature type="active site" description="Charge relay system" evidence="6">
    <location>
        <position position="244"/>
    </location>
</feature>
<dbReference type="InterPro" id="IPR019821">
    <property type="entry name" value="Kinesin_motor_CS"/>
</dbReference>
<feature type="compositionally biased region" description="Low complexity" evidence="8">
    <location>
        <begin position="796"/>
        <end position="811"/>
    </location>
</feature>
<keyword evidence="7" id="KW-0175">Coiled coil</keyword>
<evidence type="ECO:0000256" key="7">
    <source>
        <dbReference type="SAM" id="Coils"/>
    </source>
</evidence>
<dbReference type="GO" id="GO:0008017">
    <property type="term" value="F:microtubule binding"/>
    <property type="evidence" value="ECO:0007669"/>
    <property type="project" value="InterPro"/>
</dbReference>
<feature type="region of interest" description="Disordered" evidence="8">
    <location>
        <begin position="925"/>
        <end position="944"/>
    </location>
</feature>
<evidence type="ECO:0000259" key="10">
    <source>
        <dbReference type="PROSITE" id="PS50067"/>
    </source>
</evidence>
<evidence type="ECO:0000256" key="3">
    <source>
        <dbReference type="ARBA" id="ARBA00022840"/>
    </source>
</evidence>
<evidence type="ECO:0000256" key="2">
    <source>
        <dbReference type="ARBA" id="ARBA00022801"/>
    </source>
</evidence>
<keyword evidence="6" id="KW-0645">Protease</keyword>
<dbReference type="Gene3D" id="3.40.50.200">
    <property type="entry name" value="Peptidase S8/S53 domain"/>
    <property type="match status" value="1"/>
</dbReference>
<feature type="signal peptide" evidence="9">
    <location>
        <begin position="1"/>
        <end position="36"/>
    </location>
</feature>
<keyword evidence="1 5" id="KW-0547">Nucleotide-binding</keyword>
<dbReference type="PROSITE" id="PS00137">
    <property type="entry name" value="SUBTILASE_HIS"/>
    <property type="match status" value="1"/>
</dbReference>
<evidence type="ECO:0000256" key="1">
    <source>
        <dbReference type="ARBA" id="ARBA00022741"/>
    </source>
</evidence>
<dbReference type="SUPFAM" id="SSF52540">
    <property type="entry name" value="P-loop containing nucleoside triphosphate hydrolases"/>
    <property type="match status" value="1"/>
</dbReference>
<feature type="coiled-coil region" evidence="7">
    <location>
        <begin position="1014"/>
        <end position="1104"/>
    </location>
</feature>
<comment type="similarity">
    <text evidence="6">Belongs to the peptidase S8 family.</text>
</comment>
<protein>
    <submittedName>
        <fullName evidence="11">Kinesin-ii motor</fullName>
    </submittedName>
</protein>
<dbReference type="GO" id="GO:0005874">
    <property type="term" value="C:microtubule"/>
    <property type="evidence" value="ECO:0007669"/>
    <property type="project" value="TreeGrafter"/>
</dbReference>
<comment type="caution">
    <text evidence="11">The sequence shown here is derived from an EMBL/GenBank/DDBJ whole genome shotgun (WGS) entry which is preliminary data.</text>
</comment>
<feature type="domain" description="Kinesin motor" evidence="10">
    <location>
        <begin position="549"/>
        <end position="924"/>
    </location>
</feature>
<dbReference type="PANTHER" id="PTHR47968">
    <property type="entry name" value="CENTROMERE PROTEIN E"/>
    <property type="match status" value="1"/>
</dbReference>
<dbReference type="GO" id="GO:0006508">
    <property type="term" value="P:proteolysis"/>
    <property type="evidence" value="ECO:0007669"/>
    <property type="project" value="UniProtKB-KW"/>
</dbReference>
<sequence length="1375" mass="144022">MMAGLAGRPMAAGGGARKAGALALVLSLACVQAALAQPDPRLANPAVADELFVVFDTQQATLAGGATIAAATAMAALHTAAVTLSDGSTAVAAVPTRPGELLSTAIARYSRLPGVKRVTANMWVHSISLSGADAGGAGGTQRRALQEASDLGGFSGLPYTYPWRWPDYETFMADPATSWAFLATSIGWAWGKGANGTQTSRVCLIDSGVDHSHPELKGRVTKAVSFVDGKAVDGLAAGFDEWGHGTAIAGVIASQQDGFGIVGMLYNGVSLYNCKFIGADGFGKVSDALKCLDWCWANNVNISVNAWGANVGSTKLTGSGIGAAFGAVDAFLLKAGERHLFITAAGNQGRELREQPEPGLTDKPFFWLPAQLKQKNMVVVAAQDKYDEVWRETGATDGGGVDGSVGGNTSFVGSNYGPGWVHIGAPGLLIVSPRARTKEEVAAGKRMYREVTGTSIATAFVAGTAGLLQGQAKLTESSRWNMQRVREAVLSGADVLPQLKDKVDGARRLNAYNALADFCGPSTSTICNVPILLPRLPTDKCGRKGSSSGGQVLVRVRPLSDQERRDGRKAAVQADGRDGQVATAPQVRSSSEGDKSFTFDRVFGPESRQEDVYDAAAAALVEAALQGFNATVFAYGQTGCGKTHTMEGREQPAEERGIIPRAFDHIFREIQKGGCQHVPGAGRWALLARAGLGRAGGREYLVRVSHLEIYNEEVRDLLSRDAGARLELRESPERGVHVKGLKEFVVKSAAEMASVLEVGAKNRTVGATLMNQDSSRSHSIFTIIVESVDKGGGGAAAAATGGDASPSKPGSSSGGGIRVGKLNLVDLAGSERQAKTGATGDRLKEASKINLSLSALGNVISALTAEGAAAGGHVPYRDSKLTRLLQDSLGGNSKTVMIANVGPADYNYEETLSTLRYANRAKNIKNKPRVNEDPKAGGVQKGVPDAMLREFQEEIARLKSQLAERQQARVASANPSRNGSPEKPSSLGSTLNSSGGSSSGGGTAGVDARAAAIRQAMRAELQRQLRQAANVEALAKARQAIEQQARQRLEAELASTTASLEERQHAASLLAAQQAELQAYAAEVEQEQAERLALEQRIRTMESKVLRGGKNLIDEVEKLEAAAAAGAEALAQQRAAQAAAQARIAALEAAASEAEGRHSSVQEEAAAKRARLQRLAAATAAARQEAGSLAAQCQAERERLLDDIRRLTTQMQQKDLIIGACIPPEYQQLILSRCRWEEGAQRWAVDHLQWAGNLVRARRDNSLSGSETGASSGENTARSAFGANASSSSGFGEADGSAFRGGSAVLHGDSDRLANVFFSYSAVTDALAPPSPAGRRPSSAAPPGSPLAGGRPRTAALAARQSLQRPISALGRAWG</sequence>
<dbReference type="GO" id="GO:0005524">
    <property type="term" value="F:ATP binding"/>
    <property type="evidence" value="ECO:0007669"/>
    <property type="project" value="UniProtKB-UniRule"/>
</dbReference>
<evidence type="ECO:0000256" key="6">
    <source>
        <dbReference type="PROSITE-ProRule" id="PRU01240"/>
    </source>
</evidence>
<feature type="binding site" evidence="5">
    <location>
        <begin position="636"/>
        <end position="643"/>
    </location>
    <ligand>
        <name>ATP</name>
        <dbReference type="ChEBI" id="CHEBI:30616"/>
    </ligand>
</feature>
<feature type="compositionally biased region" description="Polar residues" evidence="8">
    <location>
        <begin position="1262"/>
        <end position="1276"/>
    </location>
</feature>
<dbReference type="GO" id="GO:0003777">
    <property type="term" value="F:microtubule motor activity"/>
    <property type="evidence" value="ECO:0007669"/>
    <property type="project" value="InterPro"/>
</dbReference>
<dbReference type="PRINTS" id="PR00380">
    <property type="entry name" value="KINESINHEAVY"/>
</dbReference>
<dbReference type="InterPro" id="IPR036961">
    <property type="entry name" value="Kinesin_motor_dom_sf"/>
</dbReference>
<dbReference type="InterPro" id="IPR001752">
    <property type="entry name" value="Kinesin_motor_dom"/>
</dbReference>
<dbReference type="InterPro" id="IPR023827">
    <property type="entry name" value="Peptidase_S8_Asp-AS"/>
</dbReference>
<dbReference type="Pfam" id="PF00082">
    <property type="entry name" value="Peptidase_S8"/>
    <property type="match status" value="1"/>
</dbReference>
<dbReference type="OrthoDB" id="3176171at2759"/>
<dbReference type="InterPro" id="IPR027640">
    <property type="entry name" value="Kinesin-like_fam"/>
</dbReference>
<feature type="chain" id="PRO_5015173622" evidence="9">
    <location>
        <begin position="37"/>
        <end position="1375"/>
    </location>
</feature>
<dbReference type="GO" id="GO:0000278">
    <property type="term" value="P:mitotic cell cycle"/>
    <property type="evidence" value="ECO:0007669"/>
    <property type="project" value="TreeGrafter"/>
</dbReference>
<dbReference type="SMART" id="SM00129">
    <property type="entry name" value="KISc"/>
    <property type="match status" value="1"/>
</dbReference>
<feature type="active site" description="Charge relay system" evidence="6">
    <location>
        <position position="206"/>
    </location>
</feature>
<feature type="compositionally biased region" description="Low complexity" evidence="8">
    <location>
        <begin position="1277"/>
        <end position="1294"/>
    </location>
</feature>
<evidence type="ECO:0000256" key="5">
    <source>
        <dbReference type="PROSITE-ProRule" id="PRU00283"/>
    </source>
</evidence>
<feature type="coiled-coil region" evidence="7">
    <location>
        <begin position="1130"/>
        <end position="1164"/>
    </location>
</feature>
<dbReference type="InterPro" id="IPR036852">
    <property type="entry name" value="Peptidase_S8/S53_dom_sf"/>
</dbReference>
<evidence type="ECO:0000313" key="11">
    <source>
        <dbReference type="EMBL" id="PSC70144.1"/>
    </source>
</evidence>
<dbReference type="InterPro" id="IPR027417">
    <property type="entry name" value="P-loop_NTPase"/>
</dbReference>
<dbReference type="STRING" id="554055.A0A2P6V7T4"/>
<feature type="region of interest" description="Disordered" evidence="8">
    <location>
        <begin position="1259"/>
        <end position="1294"/>
    </location>
</feature>
<dbReference type="Gene3D" id="3.40.850.10">
    <property type="entry name" value="Kinesin motor domain"/>
    <property type="match status" value="1"/>
</dbReference>
<dbReference type="EMBL" id="LHPF02000021">
    <property type="protein sequence ID" value="PSC70144.1"/>
    <property type="molecule type" value="Genomic_DNA"/>
</dbReference>
<dbReference type="GO" id="GO:0004252">
    <property type="term" value="F:serine-type endopeptidase activity"/>
    <property type="evidence" value="ECO:0007669"/>
    <property type="project" value="UniProtKB-UniRule"/>
</dbReference>
<keyword evidence="3 5" id="KW-0067">ATP-binding</keyword>
<evidence type="ECO:0000256" key="8">
    <source>
        <dbReference type="SAM" id="MobiDB-lite"/>
    </source>
</evidence>
<dbReference type="FunFam" id="3.40.850.10:FF:000082">
    <property type="entry name" value="OSM3-like kinesin"/>
    <property type="match status" value="1"/>
</dbReference>
<feature type="region of interest" description="Disordered" evidence="8">
    <location>
        <begin position="795"/>
        <end position="817"/>
    </location>
</feature>
<feature type="region of interest" description="Disordered" evidence="8">
    <location>
        <begin position="541"/>
        <end position="598"/>
    </location>
</feature>
<keyword evidence="9" id="KW-0732">Signal</keyword>
<keyword evidence="6" id="KW-0720">Serine protease</keyword>
<dbReference type="Proteomes" id="UP000239649">
    <property type="component" value="Unassembled WGS sequence"/>
</dbReference>
<accession>A0A2P6V7T4</accession>
<name>A0A2P6V7T4_9CHLO</name>
<feature type="region of interest" description="Disordered" evidence="8">
    <location>
        <begin position="962"/>
        <end position="1005"/>
    </location>
</feature>
<dbReference type="Pfam" id="PF00225">
    <property type="entry name" value="Kinesin"/>
    <property type="match status" value="1"/>
</dbReference>
<evidence type="ECO:0000256" key="9">
    <source>
        <dbReference type="SAM" id="SignalP"/>
    </source>
</evidence>
<keyword evidence="2 6" id="KW-0378">Hydrolase</keyword>